<comment type="caution">
    <text evidence="7">The sequence shown here is derived from an EMBL/GenBank/DDBJ whole genome shotgun (WGS) entry which is preliminary data.</text>
</comment>
<dbReference type="PANTHER" id="PTHR30349">
    <property type="entry name" value="PHAGE INTEGRASE-RELATED"/>
    <property type="match status" value="1"/>
</dbReference>
<feature type="domain" description="Tyr recombinase" evidence="5">
    <location>
        <begin position="139"/>
        <end position="320"/>
    </location>
</feature>
<keyword evidence="8" id="KW-1185">Reference proteome</keyword>
<feature type="domain" description="Core-binding (CB)" evidence="6">
    <location>
        <begin position="31"/>
        <end position="118"/>
    </location>
</feature>
<dbReference type="Proteomes" id="UP000537131">
    <property type="component" value="Unassembled WGS sequence"/>
</dbReference>
<dbReference type="InterPro" id="IPR044068">
    <property type="entry name" value="CB"/>
</dbReference>
<dbReference type="Pfam" id="PF00589">
    <property type="entry name" value="Phage_integrase"/>
    <property type="match status" value="1"/>
</dbReference>
<dbReference type="AlphaFoldDB" id="A0A7Y0EJ73"/>
<proteinExistence type="inferred from homology"/>
<evidence type="ECO:0000256" key="2">
    <source>
        <dbReference type="ARBA" id="ARBA00023125"/>
    </source>
</evidence>
<sequence>MSRRKLKLTNETESSPIITSDREIFNDITINDFFELHKKFMEFKALEGLAPRSLQDHKTHFNYLKNYLETEHRITPVRCLDIDLLRGYIHYMVYEKQYKPCTINIRLRNLKTFLKWLHNENYIDIDFSTKLKLVKEPKDTIRPLSDTDVKKMLKAPNKKAYSGYRDFCLMLLMLDCGIRITEAINLEVEDIDLKVGLVNIKAENAKTRMFRQVPISNKTCKFLKELINISKENNCSYVFQSSFGGKITRNQIVHNFEDYGKSSGVEQRCTPHVFRHVFATNFIKAGGDIFVLQKILGHSTLAMCRKYIQLDNSDIIKKHSETKLLDKYIR</sequence>
<evidence type="ECO:0000313" key="7">
    <source>
        <dbReference type="EMBL" id="NMM64401.1"/>
    </source>
</evidence>
<dbReference type="PROSITE" id="PS51900">
    <property type="entry name" value="CB"/>
    <property type="match status" value="1"/>
</dbReference>
<dbReference type="EMBL" id="JABBNI010000036">
    <property type="protein sequence ID" value="NMM64401.1"/>
    <property type="molecule type" value="Genomic_DNA"/>
</dbReference>
<dbReference type="PANTHER" id="PTHR30349:SF41">
    <property type="entry name" value="INTEGRASE_RECOMBINASE PROTEIN MJ0367-RELATED"/>
    <property type="match status" value="1"/>
</dbReference>
<dbReference type="InterPro" id="IPR002104">
    <property type="entry name" value="Integrase_catalytic"/>
</dbReference>
<name>A0A7Y0EJ73_9CLOT</name>
<evidence type="ECO:0000256" key="1">
    <source>
        <dbReference type="ARBA" id="ARBA00008857"/>
    </source>
</evidence>
<dbReference type="PROSITE" id="PS51898">
    <property type="entry name" value="TYR_RECOMBINASE"/>
    <property type="match status" value="1"/>
</dbReference>
<evidence type="ECO:0000259" key="6">
    <source>
        <dbReference type="PROSITE" id="PS51900"/>
    </source>
</evidence>
<dbReference type="CDD" id="cd00397">
    <property type="entry name" value="DNA_BRE_C"/>
    <property type="match status" value="1"/>
</dbReference>
<protein>
    <submittedName>
        <fullName evidence="7">Tyrosine-type recombinase/integrase</fullName>
    </submittedName>
</protein>
<dbReference type="InterPro" id="IPR013762">
    <property type="entry name" value="Integrase-like_cat_sf"/>
</dbReference>
<comment type="similarity">
    <text evidence="1">Belongs to the 'phage' integrase family.</text>
</comment>
<gene>
    <name evidence="7" type="ORF">HBE96_17410</name>
</gene>
<dbReference type="Gene3D" id="1.10.150.130">
    <property type="match status" value="1"/>
</dbReference>
<dbReference type="Gene3D" id="1.10.443.10">
    <property type="entry name" value="Intergrase catalytic core"/>
    <property type="match status" value="1"/>
</dbReference>
<dbReference type="InterPro" id="IPR011010">
    <property type="entry name" value="DNA_brk_join_enz"/>
</dbReference>
<dbReference type="GO" id="GO:0003677">
    <property type="term" value="F:DNA binding"/>
    <property type="evidence" value="ECO:0007669"/>
    <property type="project" value="UniProtKB-UniRule"/>
</dbReference>
<dbReference type="RefSeq" id="WP_169298982.1">
    <property type="nucleotide sequence ID" value="NZ_JABBNI010000036.1"/>
</dbReference>
<dbReference type="GO" id="GO:0015074">
    <property type="term" value="P:DNA integration"/>
    <property type="evidence" value="ECO:0007669"/>
    <property type="project" value="InterPro"/>
</dbReference>
<evidence type="ECO:0000259" key="5">
    <source>
        <dbReference type="PROSITE" id="PS51898"/>
    </source>
</evidence>
<dbReference type="InterPro" id="IPR010998">
    <property type="entry name" value="Integrase_recombinase_N"/>
</dbReference>
<accession>A0A7Y0EJ73</accession>
<dbReference type="InterPro" id="IPR050090">
    <property type="entry name" value="Tyrosine_recombinase_XerCD"/>
</dbReference>
<keyword evidence="3" id="KW-0233">DNA recombination</keyword>
<reference evidence="7 8" key="2">
    <citation type="submission" date="2020-06" db="EMBL/GenBank/DDBJ databases">
        <title>Complete Genome Sequence of Clostridium muelleri sp. nov. P21T, an Acid-Alcohol Producing Acetogen Isolated from Old Hay.</title>
        <authorList>
            <person name="Duncan K.E."/>
            <person name="Tanner R.S."/>
        </authorList>
    </citation>
    <scope>NUCLEOTIDE SEQUENCE [LARGE SCALE GENOMIC DNA]</scope>
    <source>
        <strain evidence="7 8">P21</strain>
    </source>
</reference>
<organism evidence="7 8">
    <name type="scientific">Clostridium muellerianum</name>
    <dbReference type="NCBI Taxonomy" id="2716538"/>
    <lineage>
        <taxon>Bacteria</taxon>
        <taxon>Bacillati</taxon>
        <taxon>Bacillota</taxon>
        <taxon>Clostridia</taxon>
        <taxon>Eubacteriales</taxon>
        <taxon>Clostridiaceae</taxon>
        <taxon>Clostridium</taxon>
    </lineage>
</organism>
<evidence type="ECO:0000256" key="3">
    <source>
        <dbReference type="ARBA" id="ARBA00023172"/>
    </source>
</evidence>
<evidence type="ECO:0000256" key="4">
    <source>
        <dbReference type="PROSITE-ProRule" id="PRU01248"/>
    </source>
</evidence>
<dbReference type="GO" id="GO:0006310">
    <property type="term" value="P:DNA recombination"/>
    <property type="evidence" value="ECO:0007669"/>
    <property type="project" value="UniProtKB-KW"/>
</dbReference>
<dbReference type="SUPFAM" id="SSF56349">
    <property type="entry name" value="DNA breaking-rejoining enzymes"/>
    <property type="match status" value="1"/>
</dbReference>
<reference evidence="7 8" key="1">
    <citation type="submission" date="2020-04" db="EMBL/GenBank/DDBJ databases">
        <authorList>
            <person name="Doyle D.A."/>
        </authorList>
    </citation>
    <scope>NUCLEOTIDE SEQUENCE [LARGE SCALE GENOMIC DNA]</scope>
    <source>
        <strain evidence="7 8">P21</strain>
    </source>
</reference>
<evidence type="ECO:0000313" key="8">
    <source>
        <dbReference type="Proteomes" id="UP000537131"/>
    </source>
</evidence>
<keyword evidence="2 4" id="KW-0238">DNA-binding</keyword>